<proteinExistence type="predicted"/>
<evidence type="ECO:0000313" key="1">
    <source>
        <dbReference type="EMBL" id="CAB4041314.1"/>
    </source>
</evidence>
<reference evidence="1" key="1">
    <citation type="submission" date="2020-04" db="EMBL/GenBank/DDBJ databases">
        <authorList>
            <person name="Alioto T."/>
            <person name="Alioto T."/>
            <person name="Gomez Garrido J."/>
        </authorList>
    </citation>
    <scope>NUCLEOTIDE SEQUENCE</scope>
    <source>
        <strain evidence="1">A484AB</strain>
    </source>
</reference>
<evidence type="ECO:0000313" key="2">
    <source>
        <dbReference type="Proteomes" id="UP001152795"/>
    </source>
</evidence>
<keyword evidence="2" id="KW-1185">Reference proteome</keyword>
<gene>
    <name evidence="1" type="ORF">PACLA_8A078937</name>
</gene>
<protein>
    <submittedName>
        <fullName evidence="1">Uncharacterized protein</fullName>
    </submittedName>
</protein>
<dbReference type="Proteomes" id="UP001152795">
    <property type="component" value="Unassembled WGS sequence"/>
</dbReference>
<sequence length="75" mass="9082">MLETKDKAFRKKMLVEMAPRRSSDRIAIKAQQKEEEDKQVEIEKQQEKERLAEERKQEAEAKEKERAILAERRQR</sequence>
<organism evidence="1 2">
    <name type="scientific">Paramuricea clavata</name>
    <name type="common">Red gorgonian</name>
    <name type="synonym">Violescent sea-whip</name>
    <dbReference type="NCBI Taxonomy" id="317549"/>
    <lineage>
        <taxon>Eukaryota</taxon>
        <taxon>Metazoa</taxon>
        <taxon>Cnidaria</taxon>
        <taxon>Anthozoa</taxon>
        <taxon>Octocorallia</taxon>
        <taxon>Malacalcyonacea</taxon>
        <taxon>Plexauridae</taxon>
        <taxon>Paramuricea</taxon>
    </lineage>
</organism>
<accession>A0A7D9K8R0</accession>
<feature type="non-terminal residue" evidence="1">
    <location>
        <position position="75"/>
    </location>
</feature>
<dbReference type="AlphaFoldDB" id="A0A7D9K8R0"/>
<comment type="caution">
    <text evidence="1">The sequence shown here is derived from an EMBL/GenBank/DDBJ whole genome shotgun (WGS) entry which is preliminary data.</text>
</comment>
<dbReference type="EMBL" id="CACRXK020028121">
    <property type="protein sequence ID" value="CAB4041314.1"/>
    <property type="molecule type" value="Genomic_DNA"/>
</dbReference>
<name>A0A7D9K8R0_PARCT</name>